<dbReference type="Proteomes" id="UP001081071">
    <property type="component" value="Unassembled WGS sequence"/>
</dbReference>
<dbReference type="EMBL" id="JAPWIJ010000012">
    <property type="protein sequence ID" value="MCZ4521527.1"/>
    <property type="molecule type" value="Genomic_DNA"/>
</dbReference>
<comment type="caution">
    <text evidence="1">The sequence shown here is derived from an EMBL/GenBank/DDBJ whole genome shotgun (WGS) entry which is preliminary data.</text>
</comment>
<accession>A0ABT4MKK3</accession>
<proteinExistence type="predicted"/>
<sequence length="85" mass="9369">MGEYFNRGRTVVWESKSGHGRHDHVEGPKVGIVRLGQQWNEIEELEIITRPPVAQQDGSGVCARRPHVQVADALPASAPHYCADA</sequence>
<name>A0ABT4MKK3_9NOCA</name>
<evidence type="ECO:0000313" key="1">
    <source>
        <dbReference type="EMBL" id="MCZ4521527.1"/>
    </source>
</evidence>
<gene>
    <name evidence="1" type="ORF">O4220_23665</name>
</gene>
<keyword evidence="2" id="KW-1185">Reference proteome</keyword>
<protein>
    <submittedName>
        <fullName evidence="1">Uncharacterized protein</fullName>
    </submittedName>
</protein>
<reference evidence="1" key="1">
    <citation type="submission" date="2022-12" db="EMBL/GenBank/DDBJ databases">
        <authorList>
            <person name="Krivoruchko A.V."/>
            <person name="Elkin A."/>
        </authorList>
    </citation>
    <scope>NUCLEOTIDE SEQUENCE</scope>
    <source>
        <strain evidence="1">IEGM 1391</strain>
    </source>
</reference>
<organism evidence="1 2">
    <name type="scientific">Rhodococcus ruber</name>
    <dbReference type="NCBI Taxonomy" id="1830"/>
    <lineage>
        <taxon>Bacteria</taxon>
        <taxon>Bacillati</taxon>
        <taxon>Actinomycetota</taxon>
        <taxon>Actinomycetes</taxon>
        <taxon>Mycobacteriales</taxon>
        <taxon>Nocardiaceae</taxon>
        <taxon>Rhodococcus</taxon>
    </lineage>
</organism>
<evidence type="ECO:0000313" key="2">
    <source>
        <dbReference type="Proteomes" id="UP001081071"/>
    </source>
</evidence>